<evidence type="ECO:0000313" key="2">
    <source>
        <dbReference type="EMBL" id="CAJ61214.1"/>
    </source>
</evidence>
<dbReference type="eggNOG" id="COG3595">
    <property type="taxonomic scope" value="Bacteria"/>
</dbReference>
<dbReference type="RefSeq" id="WP_011603724.1">
    <property type="nucleotide sequence ID" value="NC_008278.1"/>
</dbReference>
<dbReference type="AlphaFoldDB" id="Q0RMN3"/>
<reference evidence="2 3" key="1">
    <citation type="journal article" date="2007" name="Genome Res.">
        <title>Genome characteristics of facultatively symbiotic Frankia sp. strains reflect host range and host plant biogeography.</title>
        <authorList>
            <person name="Normand P."/>
            <person name="Lapierre P."/>
            <person name="Tisa L.S."/>
            <person name="Gogarten J.P."/>
            <person name="Alloisio N."/>
            <person name="Bagnarol E."/>
            <person name="Bassi C.A."/>
            <person name="Berry A.M."/>
            <person name="Bickhart D.M."/>
            <person name="Choisne N."/>
            <person name="Couloux A."/>
            <person name="Cournoyer B."/>
            <person name="Cruveiller S."/>
            <person name="Daubin V."/>
            <person name="Demange N."/>
            <person name="Francino M.P."/>
            <person name="Goltsman E."/>
            <person name="Huang Y."/>
            <person name="Kopp O.R."/>
            <person name="Labarre L."/>
            <person name="Lapidus A."/>
            <person name="Lavire C."/>
            <person name="Marechal J."/>
            <person name="Martinez M."/>
            <person name="Mastronunzio J.E."/>
            <person name="Mullin B.C."/>
            <person name="Niemann J."/>
            <person name="Pujic P."/>
            <person name="Rawnsley T."/>
            <person name="Rouy Z."/>
            <person name="Schenowitz C."/>
            <person name="Sellstedt A."/>
            <person name="Tavares F."/>
            <person name="Tomkins J.P."/>
            <person name="Vallenet D."/>
            <person name="Valverde C."/>
            <person name="Wall L.G."/>
            <person name="Wang Y."/>
            <person name="Medigue C."/>
            <person name="Benson D.R."/>
        </authorList>
    </citation>
    <scope>NUCLEOTIDE SEQUENCE [LARGE SCALE GENOMIC DNA]</scope>
    <source>
        <strain evidence="3">DSM 45986 / CECT 9034 / ACN14a</strain>
    </source>
</reference>
<evidence type="ECO:0000259" key="1">
    <source>
        <dbReference type="Pfam" id="PF13349"/>
    </source>
</evidence>
<dbReference type="Proteomes" id="UP000000657">
    <property type="component" value="Chromosome"/>
</dbReference>
<dbReference type="InterPro" id="IPR025164">
    <property type="entry name" value="Toastrack_DUF4097"/>
</dbReference>
<feature type="domain" description="DUF4097" evidence="1">
    <location>
        <begin position="74"/>
        <end position="277"/>
    </location>
</feature>
<dbReference type="Pfam" id="PF13349">
    <property type="entry name" value="DUF4097"/>
    <property type="match status" value="1"/>
</dbReference>
<dbReference type="OrthoDB" id="3252095at2"/>
<name>Q0RMN3_FRAAA</name>
<keyword evidence="3" id="KW-1185">Reference proteome</keyword>
<organism evidence="2 3">
    <name type="scientific">Frankia alni (strain DSM 45986 / CECT 9034 / ACN14a)</name>
    <dbReference type="NCBI Taxonomy" id="326424"/>
    <lineage>
        <taxon>Bacteria</taxon>
        <taxon>Bacillati</taxon>
        <taxon>Actinomycetota</taxon>
        <taxon>Actinomycetes</taxon>
        <taxon>Frankiales</taxon>
        <taxon>Frankiaceae</taxon>
        <taxon>Frankia</taxon>
    </lineage>
</organism>
<dbReference type="EMBL" id="CT573213">
    <property type="protein sequence ID" value="CAJ61214.1"/>
    <property type="molecule type" value="Genomic_DNA"/>
</dbReference>
<evidence type="ECO:0000313" key="3">
    <source>
        <dbReference type="Proteomes" id="UP000000657"/>
    </source>
</evidence>
<gene>
    <name evidence="2" type="ordered locus">FRAAL2567</name>
</gene>
<sequence length="280" mass="28815">MSVFDTPSRIVATLELVTGNARIIATSRGDTVVDVRPTNPNDDSDVQAASQTRVDYADGALLVRGPRTHWLDFSRRTRSVDVTIELPVGSRVACDASLADVTSVGELGECQVKTSVGAIRLERCGPVRLHTGGGHVAVDSVAGNADVSTGIGSVRIGAVDGDAVVRNSNGATQIGAAAGRVEVRNSNGDIDIDRAVAGVNAQTANGSIRVGGVVDGTVSLRTSTGDVEVGVAAGTAARLDVHTGHGHVRDELGGAEAGKADRRAEIRARTSFGDIRVHRA</sequence>
<dbReference type="STRING" id="326424.FRAAL2567"/>
<protein>
    <recommendedName>
        <fullName evidence="1">DUF4097 domain-containing protein</fullName>
    </recommendedName>
</protein>
<dbReference type="KEGG" id="fal:FRAAL2567"/>
<proteinExistence type="predicted"/>
<dbReference type="HOGENOM" id="CLU_081211_1_0_11"/>
<accession>Q0RMN3</accession>